<keyword evidence="3" id="KW-0633">Potassium transport</keyword>
<dbReference type="Proteomes" id="UP000675940">
    <property type="component" value="Unassembled WGS sequence"/>
</dbReference>
<keyword evidence="7" id="KW-0630">Potassium</keyword>
<feature type="transmembrane region" description="Helical" evidence="12">
    <location>
        <begin position="216"/>
        <end position="240"/>
    </location>
</feature>
<dbReference type="Pfam" id="PF00520">
    <property type="entry name" value="Ion_trans"/>
    <property type="match status" value="1"/>
</dbReference>
<sequence>MTHGIASGRDTRPLRVRLDDLLDGEGSSWARHVATTLYLLILLSALVITVQSIPDLPPALHGALMGLEVLLLGIFTLEYALRLWSAPDRLRYATSFWGVIDLMAILPALLFLLPDAQVLRTLRVMRVFRMLKLLRMRRALARIEYAIASSRDELILAVFMAAIMLFIAAVGIYQFEHKAQPEAFGSIPEALWWALATLTTVGYGDVYPITLGGRIFTAFVLLIGLGIVAIPAGVITSALMSAPEPTKPTDQRSDNGSSQ</sequence>
<proteinExistence type="predicted"/>
<evidence type="ECO:0000256" key="4">
    <source>
        <dbReference type="ARBA" id="ARBA00022692"/>
    </source>
</evidence>
<evidence type="ECO:0000313" key="14">
    <source>
        <dbReference type="EMBL" id="MBP0483851.1"/>
    </source>
</evidence>
<feature type="transmembrane region" description="Helical" evidence="12">
    <location>
        <begin position="190"/>
        <end position="209"/>
    </location>
</feature>
<keyword evidence="8 12" id="KW-1133">Transmembrane helix</keyword>
<dbReference type="GO" id="GO:0005249">
    <property type="term" value="F:voltage-gated potassium channel activity"/>
    <property type="evidence" value="ECO:0007669"/>
    <property type="project" value="InterPro"/>
</dbReference>
<evidence type="ECO:0000256" key="3">
    <source>
        <dbReference type="ARBA" id="ARBA00022538"/>
    </source>
</evidence>
<dbReference type="InterPro" id="IPR005821">
    <property type="entry name" value="Ion_trans_dom"/>
</dbReference>
<comment type="caution">
    <text evidence="14">The sequence shown here is derived from an EMBL/GenBank/DDBJ whole genome shotgun (WGS) entry which is preliminary data.</text>
</comment>
<evidence type="ECO:0000256" key="5">
    <source>
        <dbReference type="ARBA" id="ARBA00022826"/>
    </source>
</evidence>
<evidence type="ECO:0000256" key="7">
    <source>
        <dbReference type="ARBA" id="ARBA00022958"/>
    </source>
</evidence>
<keyword evidence="4 12" id="KW-0812">Transmembrane</keyword>
<evidence type="ECO:0000256" key="6">
    <source>
        <dbReference type="ARBA" id="ARBA00022882"/>
    </source>
</evidence>
<dbReference type="InterPro" id="IPR027359">
    <property type="entry name" value="Volt_channel_dom_sf"/>
</dbReference>
<evidence type="ECO:0000256" key="2">
    <source>
        <dbReference type="ARBA" id="ARBA00022448"/>
    </source>
</evidence>
<name>A0A940MLU0_9RHOB</name>
<keyword evidence="11" id="KW-0407">Ion channel</keyword>
<dbReference type="PANTHER" id="PTHR11537">
    <property type="entry name" value="VOLTAGE-GATED POTASSIUM CHANNEL"/>
    <property type="match status" value="1"/>
</dbReference>
<dbReference type="Gene3D" id="1.10.287.70">
    <property type="match status" value="1"/>
</dbReference>
<dbReference type="Gene3D" id="1.20.120.350">
    <property type="entry name" value="Voltage-gated potassium channels. Chain C"/>
    <property type="match status" value="1"/>
</dbReference>
<gene>
    <name evidence="14" type="ORF">J5474_15315</name>
</gene>
<keyword evidence="2" id="KW-0813">Transport</keyword>
<evidence type="ECO:0000313" key="15">
    <source>
        <dbReference type="Proteomes" id="UP000675940"/>
    </source>
</evidence>
<dbReference type="PRINTS" id="PR00169">
    <property type="entry name" value="KCHANNEL"/>
</dbReference>
<keyword evidence="10 12" id="KW-0472">Membrane</keyword>
<dbReference type="PANTHER" id="PTHR11537:SF254">
    <property type="entry name" value="POTASSIUM VOLTAGE-GATED CHANNEL PROTEIN SHAB"/>
    <property type="match status" value="1"/>
</dbReference>
<dbReference type="EMBL" id="JAGISH010000008">
    <property type="protein sequence ID" value="MBP0483851.1"/>
    <property type="molecule type" value="Genomic_DNA"/>
</dbReference>
<feature type="transmembrane region" description="Helical" evidence="12">
    <location>
        <begin position="92"/>
        <end position="112"/>
    </location>
</feature>
<comment type="subcellular location">
    <subcellularLocation>
        <location evidence="1">Membrane</location>
        <topology evidence="1">Multi-pass membrane protein</topology>
    </subcellularLocation>
</comment>
<dbReference type="RefSeq" id="WP_209361787.1">
    <property type="nucleotide sequence ID" value="NZ_JAGISH010000008.1"/>
</dbReference>
<dbReference type="SUPFAM" id="SSF81324">
    <property type="entry name" value="Voltage-gated potassium channels"/>
    <property type="match status" value="1"/>
</dbReference>
<reference evidence="14" key="1">
    <citation type="submission" date="2021-03" db="EMBL/GenBank/DDBJ databases">
        <title>Sagittula salina sp. nov. strain M10.9X isolated from the marine waste.</title>
        <authorList>
            <person name="Satari L."/>
            <person name="Molina-Menor E."/>
            <person name="Vidal-Verdu A."/>
            <person name="Pascual J."/>
            <person name="Pereto J."/>
            <person name="Porcar M."/>
        </authorList>
    </citation>
    <scope>NUCLEOTIDE SEQUENCE</scope>
    <source>
        <strain evidence="14">M10.9X</strain>
    </source>
</reference>
<keyword evidence="9" id="KW-0406">Ion transport</keyword>
<evidence type="ECO:0000256" key="12">
    <source>
        <dbReference type="SAM" id="Phobius"/>
    </source>
</evidence>
<feature type="domain" description="Ion transport" evidence="13">
    <location>
        <begin position="34"/>
        <end position="239"/>
    </location>
</feature>
<evidence type="ECO:0000259" key="13">
    <source>
        <dbReference type="Pfam" id="PF00520"/>
    </source>
</evidence>
<keyword evidence="6" id="KW-0851">Voltage-gated channel</keyword>
<feature type="transmembrane region" description="Helical" evidence="12">
    <location>
        <begin position="59"/>
        <end position="80"/>
    </location>
</feature>
<evidence type="ECO:0000256" key="8">
    <source>
        <dbReference type="ARBA" id="ARBA00022989"/>
    </source>
</evidence>
<dbReference type="AlphaFoldDB" id="A0A940MLU0"/>
<keyword evidence="5" id="KW-0631">Potassium channel</keyword>
<protein>
    <submittedName>
        <fullName evidence="14">Ion transporter</fullName>
    </submittedName>
</protein>
<feature type="transmembrane region" description="Helical" evidence="12">
    <location>
        <begin position="154"/>
        <end position="175"/>
    </location>
</feature>
<evidence type="ECO:0000256" key="11">
    <source>
        <dbReference type="ARBA" id="ARBA00023303"/>
    </source>
</evidence>
<dbReference type="InterPro" id="IPR028325">
    <property type="entry name" value="VG_K_chnl"/>
</dbReference>
<evidence type="ECO:0000256" key="1">
    <source>
        <dbReference type="ARBA" id="ARBA00004141"/>
    </source>
</evidence>
<organism evidence="14 15">
    <name type="scientific">Sagittula salina</name>
    <dbReference type="NCBI Taxonomy" id="2820268"/>
    <lineage>
        <taxon>Bacteria</taxon>
        <taxon>Pseudomonadati</taxon>
        <taxon>Pseudomonadota</taxon>
        <taxon>Alphaproteobacteria</taxon>
        <taxon>Rhodobacterales</taxon>
        <taxon>Roseobacteraceae</taxon>
        <taxon>Sagittula</taxon>
    </lineage>
</organism>
<dbReference type="GO" id="GO:0001508">
    <property type="term" value="P:action potential"/>
    <property type="evidence" value="ECO:0007669"/>
    <property type="project" value="TreeGrafter"/>
</dbReference>
<keyword evidence="15" id="KW-1185">Reference proteome</keyword>
<evidence type="ECO:0000256" key="9">
    <source>
        <dbReference type="ARBA" id="ARBA00023065"/>
    </source>
</evidence>
<dbReference type="GO" id="GO:0008076">
    <property type="term" value="C:voltage-gated potassium channel complex"/>
    <property type="evidence" value="ECO:0007669"/>
    <property type="project" value="InterPro"/>
</dbReference>
<accession>A0A940MLU0</accession>
<evidence type="ECO:0000256" key="10">
    <source>
        <dbReference type="ARBA" id="ARBA00023136"/>
    </source>
</evidence>
<feature type="transmembrane region" description="Helical" evidence="12">
    <location>
        <begin position="36"/>
        <end position="53"/>
    </location>
</feature>